<dbReference type="STRING" id="229203.SAMN05444338_101192"/>
<name>A0A1H2QJD7_9FLAO</name>
<dbReference type="InterPro" id="IPR036217">
    <property type="entry name" value="MethylDNA_cys_MeTrfase_DNAb"/>
</dbReference>
<keyword evidence="3 9" id="KW-0963">Cytoplasm</keyword>
<dbReference type="SUPFAM" id="SSF53155">
    <property type="entry name" value="Methylated DNA-protein cysteine methyltransferase domain"/>
    <property type="match status" value="1"/>
</dbReference>
<dbReference type="FunFam" id="1.10.10.10:FF:000214">
    <property type="entry name" value="Methylated-DNA--protein-cysteine methyltransferase"/>
    <property type="match status" value="1"/>
</dbReference>
<dbReference type="Gene3D" id="3.30.160.70">
    <property type="entry name" value="Methylated DNA-protein cysteine methyltransferase domain"/>
    <property type="match status" value="1"/>
</dbReference>
<proteinExistence type="inferred from homology"/>
<dbReference type="GO" id="GO:0003908">
    <property type="term" value="F:methylated-DNA-[protein]-cysteine S-methyltransferase activity"/>
    <property type="evidence" value="ECO:0007669"/>
    <property type="project" value="UniProtKB-UniRule"/>
</dbReference>
<feature type="active site" description="Nucleophile; methyl group acceptor" evidence="9">
    <location>
        <position position="139"/>
    </location>
</feature>
<protein>
    <recommendedName>
        <fullName evidence="9">Methylated-DNA--protein-cysteine methyltransferase</fullName>
        <ecNumber evidence="9">2.1.1.63</ecNumber>
    </recommendedName>
    <alternativeName>
        <fullName evidence="9">6-O-methylguanine-DNA methyltransferase</fullName>
        <shortName evidence="9">MGMT</shortName>
    </alternativeName>
    <alternativeName>
        <fullName evidence="9">O-6-methylguanine-DNA-alkyltransferase</fullName>
    </alternativeName>
</protein>
<accession>A0A1H2QJD7</accession>
<dbReference type="EC" id="2.1.1.63" evidence="9"/>
<evidence type="ECO:0000256" key="6">
    <source>
        <dbReference type="ARBA" id="ARBA00022763"/>
    </source>
</evidence>
<dbReference type="Proteomes" id="UP000198569">
    <property type="component" value="Unassembled WGS sequence"/>
</dbReference>
<dbReference type="InterPro" id="IPR023546">
    <property type="entry name" value="MGMT"/>
</dbReference>
<reference evidence="13" key="1">
    <citation type="submission" date="2016-10" db="EMBL/GenBank/DDBJ databases">
        <authorList>
            <person name="Varghese N."/>
            <person name="Submissions S."/>
        </authorList>
    </citation>
    <scope>NUCLEOTIDE SEQUENCE [LARGE SCALE GENOMIC DNA]</scope>
    <source>
        <strain evidence="13">DSM 15718</strain>
    </source>
</reference>
<dbReference type="EMBL" id="FNMV01000001">
    <property type="protein sequence ID" value="SDW06784.1"/>
    <property type="molecule type" value="Genomic_DNA"/>
</dbReference>
<evidence type="ECO:0000256" key="8">
    <source>
        <dbReference type="ARBA" id="ARBA00049348"/>
    </source>
</evidence>
<evidence type="ECO:0000256" key="3">
    <source>
        <dbReference type="ARBA" id="ARBA00022490"/>
    </source>
</evidence>
<evidence type="ECO:0000256" key="5">
    <source>
        <dbReference type="ARBA" id="ARBA00022679"/>
    </source>
</evidence>
<evidence type="ECO:0000256" key="9">
    <source>
        <dbReference type="HAMAP-Rule" id="MF_00772"/>
    </source>
</evidence>
<evidence type="ECO:0000313" key="12">
    <source>
        <dbReference type="EMBL" id="SDW06784.1"/>
    </source>
</evidence>
<keyword evidence="5 9" id="KW-0808">Transferase</keyword>
<comment type="function">
    <text evidence="9">Involved in the cellular defense against the biological effects of O6-methylguanine (O6-MeG) and O4-methylthymine (O4-MeT) in DNA. Repairs the methylated nucleobase in DNA by stoichiometrically transferring the methyl group to a cysteine residue in the enzyme. This is a suicide reaction: the enzyme is irreversibly inactivated.</text>
</comment>
<dbReference type="Gene3D" id="1.10.10.10">
    <property type="entry name" value="Winged helix-like DNA-binding domain superfamily/Winged helix DNA-binding domain"/>
    <property type="match status" value="1"/>
</dbReference>
<gene>
    <name evidence="12" type="ORF">SAMN05444338_101192</name>
</gene>
<feature type="domain" description="Methylguanine DNA methyltransferase ribonuclease-like" evidence="11">
    <location>
        <begin position="23"/>
        <end position="83"/>
    </location>
</feature>
<dbReference type="InterPro" id="IPR036631">
    <property type="entry name" value="MGMT_N_sf"/>
</dbReference>
<dbReference type="InterPro" id="IPR014048">
    <property type="entry name" value="MethylDNA_cys_MeTrfase_DNA-bd"/>
</dbReference>
<dbReference type="NCBIfam" id="TIGR00589">
    <property type="entry name" value="ogt"/>
    <property type="match status" value="1"/>
</dbReference>
<keyword evidence="7 9" id="KW-0234">DNA repair</keyword>
<evidence type="ECO:0000313" key="13">
    <source>
        <dbReference type="Proteomes" id="UP000198569"/>
    </source>
</evidence>
<dbReference type="PANTHER" id="PTHR10815:SF13">
    <property type="entry name" value="METHYLATED-DNA--PROTEIN-CYSTEINE METHYLTRANSFERASE"/>
    <property type="match status" value="1"/>
</dbReference>
<comment type="miscellaneous">
    <text evidence="9">This enzyme catalyzes only one turnover and therefore is not strictly catalytic. According to one definition, an enzyme is a biocatalyst that acts repeatedly and over many reaction cycles.</text>
</comment>
<dbReference type="InterPro" id="IPR036388">
    <property type="entry name" value="WH-like_DNA-bd_sf"/>
</dbReference>
<dbReference type="GO" id="GO:0005737">
    <property type="term" value="C:cytoplasm"/>
    <property type="evidence" value="ECO:0007669"/>
    <property type="project" value="UniProtKB-SubCell"/>
</dbReference>
<dbReference type="GO" id="GO:0032259">
    <property type="term" value="P:methylation"/>
    <property type="evidence" value="ECO:0007669"/>
    <property type="project" value="UniProtKB-KW"/>
</dbReference>
<feature type="domain" description="Methylated-DNA-[protein]-cysteine S-methyltransferase DNA binding" evidence="10">
    <location>
        <begin position="88"/>
        <end position="167"/>
    </location>
</feature>
<comment type="catalytic activity">
    <reaction evidence="1 9">
        <text>a 4-O-methyl-thymidine in DNA + L-cysteinyl-[protein] = a thymidine in DNA + S-methyl-L-cysteinyl-[protein]</text>
        <dbReference type="Rhea" id="RHEA:53428"/>
        <dbReference type="Rhea" id="RHEA-COMP:10131"/>
        <dbReference type="Rhea" id="RHEA-COMP:10132"/>
        <dbReference type="Rhea" id="RHEA-COMP:13555"/>
        <dbReference type="Rhea" id="RHEA-COMP:13556"/>
        <dbReference type="ChEBI" id="CHEBI:29950"/>
        <dbReference type="ChEBI" id="CHEBI:82612"/>
        <dbReference type="ChEBI" id="CHEBI:137386"/>
        <dbReference type="ChEBI" id="CHEBI:137387"/>
        <dbReference type="EC" id="2.1.1.63"/>
    </reaction>
</comment>
<dbReference type="CDD" id="cd06445">
    <property type="entry name" value="ATase"/>
    <property type="match status" value="1"/>
</dbReference>
<comment type="similarity">
    <text evidence="2 9">Belongs to the MGMT family.</text>
</comment>
<dbReference type="PANTHER" id="PTHR10815">
    <property type="entry name" value="METHYLATED-DNA--PROTEIN-CYSTEINE METHYLTRANSFERASE"/>
    <property type="match status" value="1"/>
</dbReference>
<keyword evidence="4 9" id="KW-0489">Methyltransferase</keyword>
<comment type="catalytic activity">
    <reaction evidence="8 9">
        <text>a 6-O-methyl-2'-deoxyguanosine in DNA + L-cysteinyl-[protein] = S-methyl-L-cysteinyl-[protein] + a 2'-deoxyguanosine in DNA</text>
        <dbReference type="Rhea" id="RHEA:24000"/>
        <dbReference type="Rhea" id="RHEA-COMP:10131"/>
        <dbReference type="Rhea" id="RHEA-COMP:10132"/>
        <dbReference type="Rhea" id="RHEA-COMP:11367"/>
        <dbReference type="Rhea" id="RHEA-COMP:11368"/>
        <dbReference type="ChEBI" id="CHEBI:29950"/>
        <dbReference type="ChEBI" id="CHEBI:82612"/>
        <dbReference type="ChEBI" id="CHEBI:85445"/>
        <dbReference type="ChEBI" id="CHEBI:85448"/>
        <dbReference type="EC" id="2.1.1.63"/>
    </reaction>
</comment>
<evidence type="ECO:0000256" key="2">
    <source>
        <dbReference type="ARBA" id="ARBA00008711"/>
    </source>
</evidence>
<dbReference type="Pfam" id="PF02870">
    <property type="entry name" value="Methyltransf_1N"/>
    <property type="match status" value="1"/>
</dbReference>
<evidence type="ECO:0000256" key="1">
    <source>
        <dbReference type="ARBA" id="ARBA00001286"/>
    </source>
</evidence>
<dbReference type="PROSITE" id="PS00374">
    <property type="entry name" value="MGMT"/>
    <property type="match status" value="1"/>
</dbReference>
<keyword evidence="6 9" id="KW-0227">DNA damage</keyword>
<evidence type="ECO:0000259" key="11">
    <source>
        <dbReference type="Pfam" id="PF02870"/>
    </source>
</evidence>
<evidence type="ECO:0000256" key="4">
    <source>
        <dbReference type="ARBA" id="ARBA00022603"/>
    </source>
</evidence>
<organism evidence="12 13">
    <name type="scientific">Flavobacterium degerlachei</name>
    <dbReference type="NCBI Taxonomy" id="229203"/>
    <lineage>
        <taxon>Bacteria</taxon>
        <taxon>Pseudomonadati</taxon>
        <taxon>Bacteroidota</taxon>
        <taxon>Flavobacteriia</taxon>
        <taxon>Flavobacteriales</taxon>
        <taxon>Flavobacteriaceae</taxon>
        <taxon>Flavobacterium</taxon>
    </lineage>
</organism>
<dbReference type="SUPFAM" id="SSF46767">
    <property type="entry name" value="Methylated DNA-protein cysteine methyltransferase, C-terminal domain"/>
    <property type="match status" value="1"/>
</dbReference>
<comment type="subcellular location">
    <subcellularLocation>
        <location evidence="9">Cytoplasm</location>
    </subcellularLocation>
</comment>
<dbReference type="GO" id="GO:0006307">
    <property type="term" value="P:DNA alkylation repair"/>
    <property type="evidence" value="ECO:0007669"/>
    <property type="project" value="UniProtKB-UniRule"/>
</dbReference>
<evidence type="ECO:0000256" key="7">
    <source>
        <dbReference type="ARBA" id="ARBA00023204"/>
    </source>
</evidence>
<sequence>MGTLNILCVLSSLIYYFYSMETAYIKTPLGIATLIGDENGVSEISVSDEGEASAIIPAVLGEAVSQLNDYFEGNRNDFTFKLNPKGTDFQQKVWQSLLEIPYGKTRTYLEQSKILGDVKAIRAVASANGKNPLWIVIPCHRVIGSDGSLTGYAGGLWRKKWLLEHENPSPQQSLF</sequence>
<evidence type="ECO:0000259" key="10">
    <source>
        <dbReference type="Pfam" id="PF01035"/>
    </source>
</evidence>
<dbReference type="Pfam" id="PF01035">
    <property type="entry name" value="DNA_binding_1"/>
    <property type="match status" value="1"/>
</dbReference>
<dbReference type="AlphaFoldDB" id="A0A1H2QJD7"/>
<dbReference type="InterPro" id="IPR001497">
    <property type="entry name" value="MethylDNA_cys_MeTrfase_AS"/>
</dbReference>
<dbReference type="InterPro" id="IPR008332">
    <property type="entry name" value="MethylG_MeTrfase_N"/>
</dbReference>
<keyword evidence="13" id="KW-1185">Reference proteome</keyword>
<dbReference type="HAMAP" id="MF_00772">
    <property type="entry name" value="OGT"/>
    <property type="match status" value="1"/>
</dbReference>